<keyword evidence="2" id="KW-1185">Reference proteome</keyword>
<comment type="caution">
    <text evidence="1">The sequence shown here is derived from an EMBL/GenBank/DDBJ whole genome shotgun (WGS) entry which is preliminary data.</text>
</comment>
<organism evidence="1 2">
    <name type="scientific">Euphydryas editha</name>
    <name type="common">Edith's checkerspot</name>
    <dbReference type="NCBI Taxonomy" id="104508"/>
    <lineage>
        <taxon>Eukaryota</taxon>
        <taxon>Metazoa</taxon>
        <taxon>Ecdysozoa</taxon>
        <taxon>Arthropoda</taxon>
        <taxon>Hexapoda</taxon>
        <taxon>Insecta</taxon>
        <taxon>Pterygota</taxon>
        <taxon>Neoptera</taxon>
        <taxon>Endopterygota</taxon>
        <taxon>Lepidoptera</taxon>
        <taxon>Glossata</taxon>
        <taxon>Ditrysia</taxon>
        <taxon>Papilionoidea</taxon>
        <taxon>Nymphalidae</taxon>
        <taxon>Nymphalinae</taxon>
        <taxon>Euphydryas</taxon>
    </lineage>
</organism>
<name>A0AAU9UEY9_EUPED</name>
<dbReference type="Proteomes" id="UP001153954">
    <property type="component" value="Unassembled WGS sequence"/>
</dbReference>
<evidence type="ECO:0000313" key="2">
    <source>
        <dbReference type="Proteomes" id="UP001153954"/>
    </source>
</evidence>
<dbReference type="EMBL" id="CAKOGL010000016">
    <property type="protein sequence ID" value="CAH2096382.1"/>
    <property type="molecule type" value="Genomic_DNA"/>
</dbReference>
<protein>
    <submittedName>
        <fullName evidence="1">Uncharacterized protein</fullName>
    </submittedName>
</protein>
<reference evidence="1" key="1">
    <citation type="submission" date="2022-03" db="EMBL/GenBank/DDBJ databases">
        <authorList>
            <person name="Tunstrom K."/>
        </authorList>
    </citation>
    <scope>NUCLEOTIDE SEQUENCE</scope>
</reference>
<gene>
    <name evidence="1" type="ORF">EEDITHA_LOCUS11730</name>
</gene>
<proteinExistence type="predicted"/>
<dbReference type="AlphaFoldDB" id="A0AAU9UEY9"/>
<accession>A0AAU9UEY9</accession>
<evidence type="ECO:0000313" key="1">
    <source>
        <dbReference type="EMBL" id="CAH2096382.1"/>
    </source>
</evidence>
<sequence>MFCFTTSSHRFIGRPVVLVHRYVKTFSFNIVLRLARDSTIYNTSGTVFGAICYVMDPKTASNERVAYAVNPRYTAYPPQHFQL</sequence>